<evidence type="ECO:0000256" key="8">
    <source>
        <dbReference type="ARBA" id="ARBA00022989"/>
    </source>
</evidence>
<dbReference type="EMBL" id="AJIX01000042">
    <property type="protein sequence ID" value="KGR04495.1"/>
    <property type="molecule type" value="Genomic_DNA"/>
</dbReference>
<feature type="transmembrane region" description="Helical" evidence="13 14">
    <location>
        <begin position="173"/>
        <end position="194"/>
    </location>
</feature>
<evidence type="ECO:0000256" key="11">
    <source>
        <dbReference type="ARBA" id="ARBA00023209"/>
    </source>
</evidence>
<comment type="function">
    <text evidence="13 14">Catalyzes the first step of the methylation pathway of phosphatidylcholine biosynthesis, the SAM-dependent methylation of phosphatidylethanolamine (PE) to phosphatidylmonomethylethanolamine (PMME).</text>
</comment>
<evidence type="ECO:0000256" key="9">
    <source>
        <dbReference type="ARBA" id="ARBA00023098"/>
    </source>
</evidence>
<dbReference type="Gene3D" id="1.20.120.1630">
    <property type="match status" value="1"/>
</dbReference>
<keyword evidence="10 13" id="KW-0472">Membrane</keyword>
<evidence type="ECO:0000256" key="7">
    <source>
        <dbReference type="ARBA" id="ARBA00022824"/>
    </source>
</evidence>
<dbReference type="GO" id="GO:0004608">
    <property type="term" value="F:phosphatidylethanolamine N-methyltransferase activity"/>
    <property type="evidence" value="ECO:0007669"/>
    <property type="project" value="UniProtKB-UniRule"/>
</dbReference>
<evidence type="ECO:0000256" key="12">
    <source>
        <dbReference type="ARBA" id="ARBA00023264"/>
    </source>
</evidence>
<dbReference type="InterPro" id="IPR007318">
    <property type="entry name" value="Phopholipid_MeTrfase"/>
</dbReference>
<keyword evidence="7 13" id="KW-0256">Endoplasmic reticulum</keyword>
<feature type="transmembrane region" description="Helical" evidence="13 14">
    <location>
        <begin position="378"/>
        <end position="403"/>
    </location>
</feature>
<comment type="pathway">
    <text evidence="13 14">Phospholipid metabolism; phosphatidylcholine biosynthesis.</text>
</comment>
<feature type="transmembrane region" description="Helical" evidence="13 14">
    <location>
        <begin position="90"/>
        <end position="112"/>
    </location>
</feature>
<protein>
    <recommendedName>
        <fullName evidence="13 14">Phosphatidylethanolamine N-methyltransferase</fullName>
        <shortName evidence="13">PE methyltransferase</shortName>
        <shortName evidence="13 14">PEAMT</shortName>
        <shortName evidence="13">PEMT</shortName>
        <ecNumber evidence="13 14">2.1.1.17</ecNumber>
    </recommendedName>
</protein>
<evidence type="ECO:0000256" key="4">
    <source>
        <dbReference type="ARBA" id="ARBA00022679"/>
    </source>
</evidence>
<dbReference type="PROSITE" id="PS50244">
    <property type="entry name" value="S5A_REDUCTASE"/>
    <property type="match status" value="1"/>
</dbReference>
<dbReference type="AlphaFoldDB" id="A0AB34PKE4"/>
<keyword evidence="6 13" id="KW-0812">Transmembrane</keyword>
<feature type="transmembrane region" description="Helical" evidence="13 14">
    <location>
        <begin position="424"/>
        <end position="446"/>
    </location>
</feature>
<keyword evidence="3 13" id="KW-0489">Methyltransferase</keyword>
<feature type="transmembrane region" description="Helical" evidence="13 14">
    <location>
        <begin position="528"/>
        <end position="555"/>
    </location>
</feature>
<dbReference type="Proteomes" id="UP000030161">
    <property type="component" value="Unassembled WGS sequence"/>
</dbReference>
<feature type="transmembrane region" description="Helical" evidence="13 14">
    <location>
        <begin position="66"/>
        <end position="83"/>
    </location>
</feature>
<evidence type="ECO:0000256" key="1">
    <source>
        <dbReference type="ARBA" id="ARBA00004127"/>
    </source>
</evidence>
<evidence type="ECO:0000313" key="15">
    <source>
        <dbReference type="EMBL" id="KGR04495.1"/>
    </source>
</evidence>
<dbReference type="GO" id="GO:0032259">
    <property type="term" value="P:methylation"/>
    <property type="evidence" value="ECO:0007669"/>
    <property type="project" value="UniProtKB-KW"/>
</dbReference>
<accession>A0AB34PKE4</accession>
<evidence type="ECO:0000256" key="2">
    <source>
        <dbReference type="ARBA" id="ARBA00022516"/>
    </source>
</evidence>
<proteinExistence type="inferred from homology"/>
<dbReference type="Pfam" id="PF04191">
    <property type="entry name" value="PEMT"/>
    <property type="match status" value="2"/>
</dbReference>
<dbReference type="Gene3D" id="2.60.40.2840">
    <property type="match status" value="1"/>
</dbReference>
<organism evidence="15 16">
    <name type="scientific">Candida albicans P78048</name>
    <dbReference type="NCBI Taxonomy" id="1094989"/>
    <lineage>
        <taxon>Eukaryota</taxon>
        <taxon>Fungi</taxon>
        <taxon>Dikarya</taxon>
        <taxon>Ascomycota</taxon>
        <taxon>Saccharomycotina</taxon>
        <taxon>Pichiomycetes</taxon>
        <taxon>Debaryomycetaceae</taxon>
        <taxon>Candida/Lodderomyces clade</taxon>
        <taxon>Candida</taxon>
    </lineage>
</organism>
<comment type="caution">
    <text evidence="13 14">Lacks conserved residue(s) required for the propagation of feature annotation.</text>
</comment>
<evidence type="ECO:0000256" key="3">
    <source>
        <dbReference type="ARBA" id="ARBA00022603"/>
    </source>
</evidence>
<dbReference type="PANTHER" id="PTHR32138:SF0">
    <property type="entry name" value="PHOSPHATIDYLETHANOLAMINE N-METHYLTRANSFERASE"/>
    <property type="match status" value="1"/>
</dbReference>
<gene>
    <name evidence="15" type="ORF">MG3_05624</name>
</gene>
<feature type="transmembrane region" description="Helical" evidence="13 14">
    <location>
        <begin position="355"/>
        <end position="372"/>
    </location>
</feature>
<keyword evidence="2 13" id="KW-0444">Lipid biosynthesis</keyword>
<feature type="transmembrane region" description="Helical" evidence="13 14">
    <location>
        <begin position="466"/>
        <end position="485"/>
    </location>
</feature>
<name>A0AB34PKE4_CANAX</name>
<dbReference type="GO" id="GO:0006656">
    <property type="term" value="P:phosphatidylcholine biosynthetic process"/>
    <property type="evidence" value="ECO:0007669"/>
    <property type="project" value="UniProtKB-UniRule"/>
</dbReference>
<comment type="subcellular location">
    <subcellularLocation>
        <location evidence="1">Endomembrane system</location>
        <topology evidence="1">Multi-pass membrane protein</topology>
    </subcellularLocation>
    <subcellularLocation>
        <location evidence="13 14">Endoplasmic reticulum membrane</location>
        <topology evidence="13 14">Multi-pass membrane protein</topology>
    </subcellularLocation>
</comment>
<feature type="transmembrane region" description="Helical" evidence="13 14">
    <location>
        <begin position="273"/>
        <end position="297"/>
    </location>
</feature>
<comment type="catalytic activity">
    <reaction evidence="13 14">
        <text>a 1,2-diacyl-sn-glycero-3-phosphoethanolamine + S-adenosyl-L-methionine = a 1,2-diacyl-sn-glycero-3-phospho-N-methylethanolamine + S-adenosyl-L-homocysteine + H(+)</text>
        <dbReference type="Rhea" id="RHEA:11164"/>
        <dbReference type="ChEBI" id="CHEBI:15378"/>
        <dbReference type="ChEBI" id="CHEBI:57856"/>
        <dbReference type="ChEBI" id="CHEBI:59789"/>
        <dbReference type="ChEBI" id="CHEBI:64573"/>
        <dbReference type="ChEBI" id="CHEBI:64612"/>
        <dbReference type="EC" id="2.1.1.17"/>
    </reaction>
</comment>
<evidence type="ECO:0000256" key="10">
    <source>
        <dbReference type="ARBA" id="ARBA00023136"/>
    </source>
</evidence>
<dbReference type="PROSITE" id="PS51598">
    <property type="entry name" value="SAM_CHO2"/>
    <property type="match status" value="1"/>
</dbReference>
<evidence type="ECO:0000256" key="14">
    <source>
        <dbReference type="RuleBase" id="RU361122"/>
    </source>
</evidence>
<evidence type="ECO:0000313" key="16">
    <source>
        <dbReference type="Proteomes" id="UP000030161"/>
    </source>
</evidence>
<dbReference type="InterPro" id="IPR016219">
    <property type="entry name" value="Phosphatid-EA_MeTrfase_fun"/>
</dbReference>
<dbReference type="GO" id="GO:0005789">
    <property type="term" value="C:endoplasmic reticulum membrane"/>
    <property type="evidence" value="ECO:0007669"/>
    <property type="project" value="UniProtKB-SubCell"/>
</dbReference>
<dbReference type="PIRSF" id="PIRSF000383">
    <property type="entry name" value="PEAMT"/>
    <property type="match status" value="1"/>
</dbReference>
<keyword evidence="12 13" id="KW-1208">Phospholipid metabolism</keyword>
<evidence type="ECO:0000256" key="13">
    <source>
        <dbReference type="HAMAP-Rule" id="MF_03217"/>
    </source>
</evidence>
<dbReference type="HAMAP" id="MF_03217">
    <property type="entry name" value="PEMT"/>
    <property type="match status" value="1"/>
</dbReference>
<keyword evidence="11 13" id="KW-0594">Phospholipid biosynthesis</keyword>
<keyword evidence="4 13" id="KW-0808">Transferase</keyword>
<dbReference type="EC" id="2.1.1.17" evidence="13 14"/>
<dbReference type="FunFam" id="1.20.120.1630:FF:000016">
    <property type="entry name" value="Phosphatidylethanolamine N-methyltransferase"/>
    <property type="match status" value="1"/>
</dbReference>
<dbReference type="PANTHER" id="PTHR32138">
    <property type="entry name" value="PHOSPHATIDYLETHANOLAMINE N-METHYLTRANSFERASE"/>
    <property type="match status" value="1"/>
</dbReference>
<keyword evidence="8 13" id="KW-1133">Transmembrane helix</keyword>
<evidence type="ECO:0000256" key="6">
    <source>
        <dbReference type="ARBA" id="ARBA00022692"/>
    </source>
</evidence>
<keyword evidence="9 13" id="KW-0443">Lipid metabolism</keyword>
<comment type="similarity">
    <text evidence="13 14">Belongs to the class VI-like SAM-binding methyltransferase superfamily. CHO2 family.</text>
</comment>
<evidence type="ECO:0000256" key="5">
    <source>
        <dbReference type="ARBA" id="ARBA00022691"/>
    </source>
</evidence>
<comment type="caution">
    <text evidence="15">The sequence shown here is derived from an EMBL/GenBank/DDBJ whole genome shotgun (WGS) entry which is preliminary data.</text>
</comment>
<reference evidence="15 16" key="1">
    <citation type="submission" date="2013-12" db="EMBL/GenBank/DDBJ databases">
        <title>The Genome Sequence of Candida albicans P78048.</title>
        <authorList>
            <consortium name="The Broad Institute Genome Sequencing Platform"/>
            <consortium name="The Broad Institute Genome Sequencing Center for Infectious Disease"/>
            <person name="Cuomo C."/>
            <person name="Bennett R."/>
            <person name="Hirakawa M."/>
            <person name="Noverr M."/>
            <person name="Mitchell A."/>
            <person name="Young S.K."/>
            <person name="Zeng Q."/>
            <person name="Gargeya S."/>
            <person name="Fitzgerald M."/>
            <person name="Abouelleil A."/>
            <person name="Alvarado L."/>
            <person name="Berlin A.M."/>
            <person name="Chapman S.B."/>
            <person name="Dewar J."/>
            <person name="Goldberg J."/>
            <person name="Griggs A."/>
            <person name="Gujja S."/>
            <person name="Hansen M."/>
            <person name="Howarth C."/>
            <person name="Imamovic A."/>
            <person name="Larimer J."/>
            <person name="McCowan C."/>
            <person name="Murphy C."/>
            <person name="Pearson M."/>
            <person name="Priest M."/>
            <person name="Roberts A."/>
            <person name="Saif S."/>
            <person name="Shea T."/>
            <person name="Sykes S."/>
            <person name="Wortman J."/>
            <person name="Nusbaum C."/>
            <person name="Birren B."/>
        </authorList>
    </citation>
    <scope>NUCLEOTIDE SEQUENCE [LARGE SCALE GENOMIC DNA]</scope>
    <source>
        <strain evidence="15 16">P78048</strain>
    </source>
</reference>
<keyword evidence="5 13" id="KW-0949">S-adenosyl-L-methionine</keyword>
<feature type="transmembrane region" description="Helical" evidence="13 14">
    <location>
        <begin position="206"/>
        <end position="226"/>
    </location>
</feature>
<sequence>MTFTINNTNSTVFDSTNNENMTISEPVQPVSKGPKGITFSGETFIVPETHDMVKTLFDPTVKKSNFELIILSCLFSNLLVFLIPNNQIRIYIFIALYIFWRLSYNFGIGWLLQNQSNHNLLVSWSQKYHLFDPENKGALAQSIQNEIKSQRGENYDIKSMPVEFNTWLIFRKFVDLILMSDFITFCCVVYCSAIKDDYQFINNQSFWLVYSRIVLGSGLILFNLWVKVNAHNTIKDYAWYWGDFFFRQINNEELIFDGVFEMVPHPMYSVGYVGYYGFALIAKSYVVLAIAIFGHFLQMIFLHYIENPHIDKIYGPSKNEINLIKILKLKDLKNFDNLKPLVGLTNFNWMRASDIVNLVLSLTYGIIIPLFANSIKSLFILTVGMKLFESISINLSLTLQSYFKIVTKWSLSNDIPVEKSFSNWAVLYNSLINLTYSSLFGMNLGYFLQKSGSDSPSSGLLFSDWFYLRVFLGLLLIYTQFWINFSIIDSIGYFGWFYGDFFIPKSQSSIKNITTAGVYRYLNNPEQIFGVCGVMGIFLIYPTVENFVCVGLWVVNNFIRINFIEKSHMVKLYGEQEVNRDSGVTKTVKKHLLPEVIQRRMSNDEAYTRINGTTHGRRRRSSNLHRNSVADSLDNFIRDLRNSSTKLSQQKLIELSQNLSFANSDYKLTIDGLKMQSTESDELKYTTIGTPVSVSWTSPTENHSVRDWIGLYKIVQTSYSRNKTILSSAGRWTWCKEPKGSFIFDKEKLFWEEGVYEFRYHLDGKHDVAYISEPFEIKSIELKVPEFKEDAIKFAENLKLEIFDKVIKLTDISEAISPIANQSDNVIEVYKLISSMISKSTKINITYKIFLNQGDDDLLSIKDVAIKLINIKHVLEELSYNITDKKDV</sequence>